<dbReference type="Proteomes" id="UP000235388">
    <property type="component" value="Unassembled WGS sequence"/>
</dbReference>
<dbReference type="AlphaFoldDB" id="A0A2N5TY36"/>
<protein>
    <submittedName>
        <fullName evidence="1">Uncharacterized protein</fullName>
    </submittedName>
</protein>
<sequence length="59" mass="6646">MPHSTVSKCIKLWTPEYIKVGQAMKDESDRVGGKAAVSSSLGNNLEGVRQFYQDHNYHH</sequence>
<name>A0A2N5TY36_9BASI</name>
<gene>
    <name evidence="1" type="ORF">PCANC_23269</name>
</gene>
<organism evidence="1 2">
    <name type="scientific">Puccinia coronata f. sp. avenae</name>
    <dbReference type="NCBI Taxonomy" id="200324"/>
    <lineage>
        <taxon>Eukaryota</taxon>
        <taxon>Fungi</taxon>
        <taxon>Dikarya</taxon>
        <taxon>Basidiomycota</taxon>
        <taxon>Pucciniomycotina</taxon>
        <taxon>Pucciniomycetes</taxon>
        <taxon>Pucciniales</taxon>
        <taxon>Pucciniaceae</taxon>
        <taxon>Puccinia</taxon>
    </lineage>
</organism>
<evidence type="ECO:0000313" key="1">
    <source>
        <dbReference type="EMBL" id="PLW30401.1"/>
    </source>
</evidence>
<dbReference type="EMBL" id="PGCJ01000379">
    <property type="protein sequence ID" value="PLW30401.1"/>
    <property type="molecule type" value="Genomic_DNA"/>
</dbReference>
<keyword evidence="2" id="KW-1185">Reference proteome</keyword>
<proteinExistence type="predicted"/>
<reference evidence="1 2" key="1">
    <citation type="submission" date="2017-11" db="EMBL/GenBank/DDBJ databases">
        <title>De novo assembly and phasing of dikaryotic genomes from two isolates of Puccinia coronata f. sp. avenae, the causal agent of oat crown rust.</title>
        <authorList>
            <person name="Miller M.E."/>
            <person name="Zhang Y."/>
            <person name="Omidvar V."/>
            <person name="Sperschneider J."/>
            <person name="Schwessinger B."/>
            <person name="Raley C."/>
            <person name="Palmer J.M."/>
            <person name="Garnica D."/>
            <person name="Upadhyaya N."/>
            <person name="Rathjen J."/>
            <person name="Taylor J.M."/>
            <person name="Park R.F."/>
            <person name="Dodds P.N."/>
            <person name="Hirsch C.D."/>
            <person name="Kianian S.F."/>
            <person name="Figueroa M."/>
        </authorList>
    </citation>
    <scope>NUCLEOTIDE SEQUENCE [LARGE SCALE GENOMIC DNA]</scope>
    <source>
        <strain evidence="1">12NC29</strain>
    </source>
</reference>
<evidence type="ECO:0000313" key="2">
    <source>
        <dbReference type="Proteomes" id="UP000235388"/>
    </source>
</evidence>
<comment type="caution">
    <text evidence="1">The sequence shown here is derived from an EMBL/GenBank/DDBJ whole genome shotgun (WGS) entry which is preliminary data.</text>
</comment>
<accession>A0A2N5TY36</accession>